<dbReference type="PANTHER" id="PTHR11669:SF0">
    <property type="entry name" value="PROTEIN STICHEL-LIKE 2"/>
    <property type="match status" value="1"/>
</dbReference>
<dbReference type="SUPFAM" id="SSF52540">
    <property type="entry name" value="P-loop containing nucleoside triphosphate hydrolases"/>
    <property type="match status" value="1"/>
</dbReference>
<comment type="similarity">
    <text evidence="1">Belongs to the DnaX/STICHEL family.</text>
</comment>
<dbReference type="Pfam" id="PF13177">
    <property type="entry name" value="DNA_pol3_delta2"/>
    <property type="match status" value="1"/>
</dbReference>
<comment type="catalytic activity">
    <reaction evidence="8">
        <text>DNA(n) + a 2'-deoxyribonucleoside 5'-triphosphate = DNA(n+1) + diphosphate</text>
        <dbReference type="Rhea" id="RHEA:22508"/>
        <dbReference type="Rhea" id="RHEA-COMP:17339"/>
        <dbReference type="Rhea" id="RHEA-COMP:17340"/>
        <dbReference type="ChEBI" id="CHEBI:33019"/>
        <dbReference type="ChEBI" id="CHEBI:61560"/>
        <dbReference type="ChEBI" id="CHEBI:173112"/>
        <dbReference type="EC" id="2.7.7.7"/>
    </reaction>
</comment>
<evidence type="ECO:0000259" key="10">
    <source>
        <dbReference type="SMART" id="SM00382"/>
    </source>
</evidence>
<feature type="region of interest" description="Disordered" evidence="9">
    <location>
        <begin position="403"/>
        <end position="478"/>
    </location>
</feature>
<evidence type="ECO:0000256" key="9">
    <source>
        <dbReference type="SAM" id="MobiDB-lite"/>
    </source>
</evidence>
<dbReference type="GO" id="GO:0009360">
    <property type="term" value="C:DNA polymerase III complex"/>
    <property type="evidence" value="ECO:0007669"/>
    <property type="project" value="InterPro"/>
</dbReference>
<feature type="domain" description="AAA+ ATPase" evidence="10">
    <location>
        <begin position="33"/>
        <end position="174"/>
    </location>
</feature>
<organism evidence="11 12">
    <name type="scientific">Schaedlerella arabinosiphila</name>
    <dbReference type="NCBI Taxonomy" id="2044587"/>
    <lineage>
        <taxon>Bacteria</taxon>
        <taxon>Bacillati</taxon>
        <taxon>Bacillota</taxon>
        <taxon>Clostridia</taxon>
        <taxon>Lachnospirales</taxon>
        <taxon>Lachnospiraceae</taxon>
        <taxon>Schaedlerella</taxon>
    </lineage>
</organism>
<dbReference type="GO" id="GO:0046872">
    <property type="term" value="F:metal ion binding"/>
    <property type="evidence" value="ECO:0007669"/>
    <property type="project" value="UniProtKB-KW"/>
</dbReference>
<keyword evidence="12" id="KW-1185">Reference proteome</keyword>
<evidence type="ECO:0000256" key="3">
    <source>
        <dbReference type="ARBA" id="ARBA00022723"/>
    </source>
</evidence>
<sequence length="494" mass="55475">MLYSTYRPQTFKEVSGQEQNLVTLREQAKTKNYDSAYIFAGHRGTGKTTLARILSRVICCESPTADGPCNQCANCSSMLKDTTLDCIELDAASHNSINDIKELIASTKYTPTVLPKKIYIIDEVHNLSGSAFDALLKTIEEPPKHCIFILCTTELHKIPATIRSRCSIYQFNALSAGTIRDRLTYVLQELQKEYDEDAVNLIARQADGSMRDALSIMEKLMISCSRLTVEHVKKCLCLMDDEVSLEMLSAVIKNDSVCAIRLLRKIYEEGKSLSLLVDNILHCVVDGIVLYISWGETALHRSDEHLKETSHIPCPSDYELRPSGYQFQLYQIVRDCRTEQLYWYVEQFSILREKIRDSLNPYMDVLIYIIKCCTPKLLSDSESSLLARISELEQSVAELQENIDSTVSSTDGTIQIRDSSRRETSPEPLEKEDTHPANDGSVEIPSPVKTEDASLPTENPDGPISPSLMQESPISPIETAADDYDVLGLLSDYL</sequence>
<keyword evidence="6" id="KW-0067">ATP-binding</keyword>
<feature type="compositionally biased region" description="Polar residues" evidence="9">
    <location>
        <begin position="403"/>
        <end position="417"/>
    </location>
</feature>
<dbReference type="Pfam" id="PF22608">
    <property type="entry name" value="DNAX_ATPase_lid"/>
    <property type="match status" value="1"/>
</dbReference>
<dbReference type="InterPro" id="IPR003593">
    <property type="entry name" value="AAA+_ATPase"/>
</dbReference>
<comment type="caution">
    <text evidence="11">The sequence shown here is derived from an EMBL/GenBank/DDBJ whole genome shotgun (WGS) entry which is preliminary data.</text>
</comment>
<dbReference type="CDD" id="cd00009">
    <property type="entry name" value="AAA"/>
    <property type="match status" value="1"/>
</dbReference>
<evidence type="ECO:0000256" key="8">
    <source>
        <dbReference type="ARBA" id="ARBA00049244"/>
    </source>
</evidence>
<dbReference type="CDD" id="cd18137">
    <property type="entry name" value="HLD_clamp_pol_III_gamma_tau"/>
    <property type="match status" value="1"/>
</dbReference>
<dbReference type="EC" id="2.7.7.7" evidence="2"/>
<dbReference type="GO" id="GO:0003887">
    <property type="term" value="F:DNA-directed DNA polymerase activity"/>
    <property type="evidence" value="ECO:0007669"/>
    <property type="project" value="UniProtKB-KW"/>
</dbReference>
<evidence type="ECO:0000256" key="7">
    <source>
        <dbReference type="ARBA" id="ARBA00022932"/>
    </source>
</evidence>
<evidence type="ECO:0000256" key="1">
    <source>
        <dbReference type="ARBA" id="ARBA00006360"/>
    </source>
</evidence>
<accession>A0A3R8L3B6</accession>
<dbReference type="InterPro" id="IPR027417">
    <property type="entry name" value="P-loop_NTPase"/>
</dbReference>
<keyword evidence="7" id="KW-0239">DNA-directed DNA polymerase</keyword>
<dbReference type="InterPro" id="IPR012763">
    <property type="entry name" value="DNA_pol_III_sug/sutau_N"/>
</dbReference>
<proteinExistence type="inferred from homology"/>
<dbReference type="Proteomes" id="UP000274920">
    <property type="component" value="Unassembled WGS sequence"/>
</dbReference>
<dbReference type="GO" id="GO:0006261">
    <property type="term" value="P:DNA-templated DNA replication"/>
    <property type="evidence" value="ECO:0007669"/>
    <property type="project" value="TreeGrafter"/>
</dbReference>
<dbReference type="GO" id="GO:0005524">
    <property type="term" value="F:ATP binding"/>
    <property type="evidence" value="ECO:0007669"/>
    <property type="project" value="UniProtKB-KW"/>
</dbReference>
<dbReference type="RefSeq" id="WP_125125852.1">
    <property type="nucleotide sequence ID" value="NZ_RHJS01000001.1"/>
</dbReference>
<dbReference type="AlphaFoldDB" id="A0A3R8L3B6"/>
<evidence type="ECO:0000256" key="5">
    <source>
        <dbReference type="ARBA" id="ARBA00022833"/>
    </source>
</evidence>
<dbReference type="PANTHER" id="PTHR11669">
    <property type="entry name" value="REPLICATION FACTOR C / DNA POLYMERASE III GAMMA-TAU SUBUNIT"/>
    <property type="match status" value="1"/>
</dbReference>
<keyword evidence="11" id="KW-0808">Transferase</keyword>
<protein>
    <recommendedName>
        <fullName evidence="2">DNA-directed DNA polymerase</fullName>
        <ecNumber evidence="2">2.7.7.7</ecNumber>
    </recommendedName>
</protein>
<feature type="compositionally biased region" description="Basic and acidic residues" evidence="9">
    <location>
        <begin position="418"/>
        <end position="436"/>
    </location>
</feature>
<dbReference type="NCBIfam" id="TIGR02397">
    <property type="entry name" value="dnaX_nterm"/>
    <property type="match status" value="1"/>
</dbReference>
<keyword evidence="11" id="KW-0548">Nucleotidyltransferase</keyword>
<evidence type="ECO:0000256" key="6">
    <source>
        <dbReference type="ARBA" id="ARBA00022840"/>
    </source>
</evidence>
<dbReference type="Gene3D" id="3.40.50.300">
    <property type="entry name" value="P-loop containing nucleotide triphosphate hydrolases"/>
    <property type="match status" value="1"/>
</dbReference>
<keyword evidence="3" id="KW-0479">Metal-binding</keyword>
<reference evidence="11" key="1">
    <citation type="submission" date="2018-10" db="EMBL/GenBank/DDBJ databases">
        <title>Schaedlerella arabinophila gen. nov. sp. nov., isolated from the mouse intestinal tract and comparative analysis with the genome of the closely related altered Schaedler flora strain ASF502.</title>
        <authorList>
            <person name="Miyake S."/>
            <person name="Soh M."/>
            <person name="Seedorf H."/>
        </authorList>
    </citation>
    <scope>NUCLEOTIDE SEQUENCE [LARGE SCALE GENOMIC DNA]</scope>
    <source>
        <strain evidence="11">DSM 106076</strain>
    </source>
</reference>
<dbReference type="InterPro" id="IPR050238">
    <property type="entry name" value="DNA_Rep/Repair_Clamp_Loader"/>
</dbReference>
<evidence type="ECO:0000313" key="11">
    <source>
        <dbReference type="EMBL" id="RRK36909.1"/>
    </source>
</evidence>
<name>A0A3R8L3B6_9FIRM</name>
<dbReference type="InterPro" id="IPR045085">
    <property type="entry name" value="HLD_clamp_pol_III_gamma_tau"/>
</dbReference>
<dbReference type="EMBL" id="RHJS01000001">
    <property type="protein sequence ID" value="RRK36909.1"/>
    <property type="molecule type" value="Genomic_DNA"/>
</dbReference>
<evidence type="ECO:0000256" key="4">
    <source>
        <dbReference type="ARBA" id="ARBA00022741"/>
    </source>
</evidence>
<keyword evidence="4" id="KW-0547">Nucleotide-binding</keyword>
<keyword evidence="5" id="KW-0862">Zinc</keyword>
<evidence type="ECO:0000256" key="2">
    <source>
        <dbReference type="ARBA" id="ARBA00012417"/>
    </source>
</evidence>
<dbReference type="SMART" id="SM00382">
    <property type="entry name" value="AAA"/>
    <property type="match status" value="1"/>
</dbReference>
<dbReference type="Gene3D" id="1.20.272.10">
    <property type="match status" value="1"/>
</dbReference>
<dbReference type="Gene3D" id="1.10.8.60">
    <property type="match status" value="1"/>
</dbReference>
<evidence type="ECO:0000313" key="12">
    <source>
        <dbReference type="Proteomes" id="UP000274920"/>
    </source>
</evidence>
<gene>
    <name evidence="11" type="primary">dnaX</name>
    <name evidence="11" type="ORF">EBB54_00125</name>
</gene>